<reference evidence="1 2" key="1">
    <citation type="submission" date="2018-04" db="EMBL/GenBank/DDBJ databases">
        <title>Methylobacterium sp. PR1016A genome.</title>
        <authorList>
            <person name="Park W."/>
        </authorList>
    </citation>
    <scope>NUCLEOTIDE SEQUENCE [LARGE SCALE GENOMIC DNA]</scope>
    <source>
        <strain evidence="1 2">PR1016A</strain>
        <plasmid evidence="1 2">unnamed3</plasmid>
    </source>
</reference>
<gene>
    <name evidence="1" type="ORF">DA075_35620</name>
</gene>
<sequence length="92" mass="9144">MSAPARKPQDPATITAGLLSLVVALEGIPAGSPAGAAYTAAIRRRGEDLAAAGGVEALREARTAAIAAAPDRVETRAALIDAAWAAVPGWTA</sequence>
<evidence type="ECO:0000313" key="2">
    <source>
        <dbReference type="Proteomes" id="UP000244755"/>
    </source>
</evidence>
<accession>A0A2R4WXF1</accession>
<evidence type="ECO:0000313" key="1">
    <source>
        <dbReference type="EMBL" id="AWB26200.1"/>
    </source>
</evidence>
<dbReference type="EMBL" id="CP028847">
    <property type="protein sequence ID" value="AWB26200.1"/>
    <property type="molecule type" value="Genomic_DNA"/>
</dbReference>
<keyword evidence="2" id="KW-1185">Reference proteome</keyword>
<proteinExistence type="predicted"/>
<keyword evidence="1" id="KW-0614">Plasmid</keyword>
<dbReference type="RefSeq" id="WP_099957730.1">
    <property type="nucleotide sequence ID" value="NZ_CP028847.1"/>
</dbReference>
<dbReference type="AlphaFoldDB" id="A0A2R4WXF1"/>
<name>A0A2R4WXF1_9HYPH</name>
<geneLocation type="plasmid" evidence="1 2">
    <name>unnamed3</name>
</geneLocation>
<dbReference type="Proteomes" id="UP000244755">
    <property type="component" value="Plasmid unnamed3"/>
</dbReference>
<dbReference type="KEGG" id="mee:DA075_35620"/>
<organism evidence="1 2">
    <name type="scientific">Methylobacterium currus</name>
    <dbReference type="NCBI Taxonomy" id="2051553"/>
    <lineage>
        <taxon>Bacteria</taxon>
        <taxon>Pseudomonadati</taxon>
        <taxon>Pseudomonadota</taxon>
        <taxon>Alphaproteobacteria</taxon>
        <taxon>Hyphomicrobiales</taxon>
        <taxon>Methylobacteriaceae</taxon>
        <taxon>Methylobacterium</taxon>
    </lineage>
</organism>
<protein>
    <submittedName>
        <fullName evidence="1">Uncharacterized protein</fullName>
    </submittedName>
</protein>